<proteinExistence type="predicted"/>
<comment type="caution">
    <text evidence="1">The sequence shown here is derived from an EMBL/GenBank/DDBJ whole genome shotgun (WGS) entry which is preliminary data.</text>
</comment>
<dbReference type="EMBL" id="CAJEWN010000224">
    <property type="protein sequence ID" value="CAD2173813.1"/>
    <property type="molecule type" value="Genomic_DNA"/>
</dbReference>
<gene>
    <name evidence="1" type="ORF">MENT_LOCUS25441</name>
</gene>
<dbReference type="AlphaFoldDB" id="A0A6V7VG26"/>
<evidence type="ECO:0000313" key="1">
    <source>
        <dbReference type="EMBL" id="CAD2173813.1"/>
    </source>
</evidence>
<evidence type="ECO:0000313" key="2">
    <source>
        <dbReference type="Proteomes" id="UP000580250"/>
    </source>
</evidence>
<protein>
    <submittedName>
        <fullName evidence="1">Uncharacterized protein</fullName>
    </submittedName>
</protein>
<organism evidence="1 2">
    <name type="scientific">Meloidogyne enterolobii</name>
    <name type="common">Root-knot nematode worm</name>
    <name type="synonym">Meloidogyne mayaguensis</name>
    <dbReference type="NCBI Taxonomy" id="390850"/>
    <lineage>
        <taxon>Eukaryota</taxon>
        <taxon>Metazoa</taxon>
        <taxon>Ecdysozoa</taxon>
        <taxon>Nematoda</taxon>
        <taxon>Chromadorea</taxon>
        <taxon>Rhabditida</taxon>
        <taxon>Tylenchina</taxon>
        <taxon>Tylenchomorpha</taxon>
        <taxon>Tylenchoidea</taxon>
        <taxon>Meloidogynidae</taxon>
        <taxon>Meloidogyninae</taxon>
        <taxon>Meloidogyne</taxon>
    </lineage>
</organism>
<accession>A0A6V7VG26</accession>
<name>A0A6V7VG26_MELEN</name>
<reference evidence="1 2" key="1">
    <citation type="submission" date="2020-08" db="EMBL/GenBank/DDBJ databases">
        <authorList>
            <person name="Koutsovoulos G."/>
            <person name="Danchin GJ E."/>
        </authorList>
    </citation>
    <scope>NUCLEOTIDE SEQUENCE [LARGE SCALE GENOMIC DNA]</scope>
</reference>
<sequence length="85" mass="9927">MINILDIPRIYYPDPQIKDDNKDKFHLVTDYSKNFNQLYSSLEFVNVKENFDNLVEIIKKIKKGVGKPILDLNKVECVLKTIGKI</sequence>
<dbReference type="Proteomes" id="UP000580250">
    <property type="component" value="Unassembled WGS sequence"/>
</dbReference>
<dbReference type="OrthoDB" id="5904420at2759"/>